<name>A0A0V0YTT2_TRISP</name>
<dbReference type="InParanoid" id="A0A0V0YTT2"/>
<protein>
    <submittedName>
        <fullName evidence="1">Uncharacterized protein</fullName>
    </submittedName>
</protein>
<reference evidence="1 2" key="1">
    <citation type="submission" date="2015-01" db="EMBL/GenBank/DDBJ databases">
        <title>Evolution of Trichinella species and genotypes.</title>
        <authorList>
            <person name="Korhonen P.K."/>
            <person name="Edoardo P."/>
            <person name="Giuseppe L.R."/>
            <person name="Gasser R.B."/>
        </authorList>
    </citation>
    <scope>NUCLEOTIDE SEQUENCE [LARGE SCALE GENOMIC DNA]</scope>
    <source>
        <strain evidence="1">ISS3</strain>
    </source>
</reference>
<dbReference type="Proteomes" id="UP000054776">
    <property type="component" value="Unassembled WGS sequence"/>
</dbReference>
<organism evidence="1 2">
    <name type="scientific">Trichinella spiralis</name>
    <name type="common">Trichina worm</name>
    <dbReference type="NCBI Taxonomy" id="6334"/>
    <lineage>
        <taxon>Eukaryota</taxon>
        <taxon>Metazoa</taxon>
        <taxon>Ecdysozoa</taxon>
        <taxon>Nematoda</taxon>
        <taxon>Enoplea</taxon>
        <taxon>Dorylaimia</taxon>
        <taxon>Trichinellida</taxon>
        <taxon>Trichinellidae</taxon>
        <taxon>Trichinella</taxon>
    </lineage>
</organism>
<dbReference type="EMBL" id="JYDH01005019">
    <property type="protein sequence ID" value="KRY03584.1"/>
    <property type="molecule type" value="Genomic_DNA"/>
</dbReference>
<keyword evidence="2" id="KW-1185">Reference proteome</keyword>
<gene>
    <name evidence="1" type="ORF">T01_16281</name>
</gene>
<sequence>MLVRITFALKENINTLSGFIIALPAINHVIPSSFETNTLSIGVFSYL</sequence>
<evidence type="ECO:0000313" key="1">
    <source>
        <dbReference type="EMBL" id="KRY03584.1"/>
    </source>
</evidence>
<evidence type="ECO:0000313" key="2">
    <source>
        <dbReference type="Proteomes" id="UP000054776"/>
    </source>
</evidence>
<dbReference type="AlphaFoldDB" id="A0A0V0YTT2"/>
<proteinExistence type="predicted"/>
<comment type="caution">
    <text evidence="1">The sequence shown here is derived from an EMBL/GenBank/DDBJ whole genome shotgun (WGS) entry which is preliminary data.</text>
</comment>
<accession>A0A0V0YTT2</accession>